<evidence type="ECO:0000256" key="3">
    <source>
        <dbReference type="ARBA" id="ARBA00023015"/>
    </source>
</evidence>
<dbReference type="InterPro" id="IPR050950">
    <property type="entry name" value="HTH-type_LysR_regulators"/>
</dbReference>
<dbReference type="GO" id="GO:0005829">
    <property type="term" value="C:cytosol"/>
    <property type="evidence" value="ECO:0007669"/>
    <property type="project" value="TreeGrafter"/>
</dbReference>
<dbReference type="SUPFAM" id="SSF46785">
    <property type="entry name" value="Winged helix' DNA-binding domain"/>
    <property type="match status" value="1"/>
</dbReference>
<dbReference type="EMBL" id="UIGB01000001">
    <property type="protein sequence ID" value="SUU83351.1"/>
    <property type="molecule type" value="Genomic_DNA"/>
</dbReference>
<name>A0A380W322_AFIFE</name>
<dbReference type="PRINTS" id="PR00039">
    <property type="entry name" value="HTHLYSR"/>
</dbReference>
<dbReference type="CDD" id="cd08440">
    <property type="entry name" value="PBP2_LTTR_like_4"/>
    <property type="match status" value="1"/>
</dbReference>
<dbReference type="OrthoDB" id="8129681at2"/>
<comment type="function">
    <text evidence="1">NodD regulates the expression of the nodABCFE genes which encode other nodulation proteins. NodD is also a negative regulator of its own expression. Binds flavonoids as inducers.</text>
</comment>
<dbReference type="SUPFAM" id="SSF53850">
    <property type="entry name" value="Periplasmic binding protein-like II"/>
    <property type="match status" value="1"/>
</dbReference>
<dbReference type="GO" id="GO:0003677">
    <property type="term" value="F:DNA binding"/>
    <property type="evidence" value="ECO:0007669"/>
    <property type="project" value="UniProtKB-KW"/>
</dbReference>
<dbReference type="RefSeq" id="WP_002718131.1">
    <property type="nucleotide sequence ID" value="NZ_UFSI01000001.1"/>
</dbReference>
<dbReference type="InterPro" id="IPR036388">
    <property type="entry name" value="WH-like_DNA-bd_sf"/>
</dbReference>
<dbReference type="GO" id="GO:0003700">
    <property type="term" value="F:DNA-binding transcription factor activity"/>
    <property type="evidence" value="ECO:0007669"/>
    <property type="project" value="InterPro"/>
</dbReference>
<dbReference type="InterPro" id="IPR005119">
    <property type="entry name" value="LysR_subst-bd"/>
</dbReference>
<dbReference type="PANTHER" id="PTHR30419">
    <property type="entry name" value="HTH-TYPE TRANSCRIPTIONAL REGULATOR YBHD"/>
    <property type="match status" value="1"/>
</dbReference>
<organism evidence="7 8">
    <name type="scientific">Afipia felis</name>
    <name type="common">Cat scratch disease bacillus</name>
    <dbReference type="NCBI Taxonomy" id="1035"/>
    <lineage>
        <taxon>Bacteria</taxon>
        <taxon>Pseudomonadati</taxon>
        <taxon>Pseudomonadota</taxon>
        <taxon>Alphaproteobacteria</taxon>
        <taxon>Hyphomicrobiales</taxon>
        <taxon>Nitrobacteraceae</taxon>
        <taxon>Afipia</taxon>
    </lineage>
</organism>
<dbReference type="Pfam" id="PF03466">
    <property type="entry name" value="LysR_substrate"/>
    <property type="match status" value="1"/>
</dbReference>
<proteinExistence type="inferred from homology"/>
<evidence type="ECO:0000313" key="8">
    <source>
        <dbReference type="Proteomes" id="UP000254343"/>
    </source>
</evidence>
<dbReference type="PROSITE" id="PS50931">
    <property type="entry name" value="HTH_LYSR"/>
    <property type="match status" value="1"/>
</dbReference>
<reference evidence="7 8" key="1">
    <citation type="submission" date="2018-06" db="EMBL/GenBank/DDBJ databases">
        <authorList>
            <consortium name="Pathogen Informatics"/>
            <person name="Doyle S."/>
        </authorList>
    </citation>
    <scope>NUCLEOTIDE SEQUENCE [LARGE SCALE GENOMIC DNA]</scope>
    <source>
        <strain evidence="7 8">NCTC12722</strain>
    </source>
</reference>
<evidence type="ECO:0000256" key="1">
    <source>
        <dbReference type="ARBA" id="ARBA00003502"/>
    </source>
</evidence>
<keyword evidence="5" id="KW-0804">Transcription</keyword>
<dbReference type="InterPro" id="IPR000847">
    <property type="entry name" value="LysR_HTH_N"/>
</dbReference>
<dbReference type="FunFam" id="1.10.10.10:FF:000001">
    <property type="entry name" value="LysR family transcriptional regulator"/>
    <property type="match status" value="1"/>
</dbReference>
<keyword evidence="4" id="KW-0238">DNA-binding</keyword>
<evidence type="ECO:0000313" key="7">
    <source>
        <dbReference type="EMBL" id="SUU83351.1"/>
    </source>
</evidence>
<dbReference type="PANTHER" id="PTHR30419:SF8">
    <property type="entry name" value="NITROGEN ASSIMILATION TRANSCRIPTIONAL ACTIVATOR-RELATED"/>
    <property type="match status" value="1"/>
</dbReference>
<sequence length="310" mass="34328">MNVGLRQLKVFLAVARHRSFSRAAEDIGSSQSAVSLAIRQVETELGVKLLDRTTRQVRLTSVGETLVATSARLLNELDTVLRELRDIGVQHRGTVAMACVPSIARSLMPRCIEYCSTKWPNVSFSIEDVAAKEVVQKVVRGEIEFGISSGFIAESDLEIHTLMNDPFLVVCRRDDVFAKKRAIPWPRLGDRQLVMLNNTSGSRQQIIDTLARLKINAHIVLELAQPSSVLGMVEAGLGVAVVPEMVAPYDSHPTLTTRPLMRPQTSRNILLFKRRDRSLSPAGLVVWQTLFELFGSDTKGKTKGGMARKK</sequence>
<evidence type="ECO:0000256" key="5">
    <source>
        <dbReference type="ARBA" id="ARBA00023163"/>
    </source>
</evidence>
<dbReference type="AlphaFoldDB" id="A0A380W322"/>
<gene>
    <name evidence="7" type="primary">cynR_3</name>
    <name evidence="7" type="ORF">NCTC12722_00515</name>
</gene>
<evidence type="ECO:0000256" key="2">
    <source>
        <dbReference type="ARBA" id="ARBA00009437"/>
    </source>
</evidence>
<comment type="similarity">
    <text evidence="2">Belongs to the LysR transcriptional regulatory family.</text>
</comment>
<dbReference type="InterPro" id="IPR036390">
    <property type="entry name" value="WH_DNA-bd_sf"/>
</dbReference>
<keyword evidence="3" id="KW-0805">Transcription regulation</keyword>
<evidence type="ECO:0000259" key="6">
    <source>
        <dbReference type="PROSITE" id="PS50931"/>
    </source>
</evidence>
<feature type="domain" description="HTH lysR-type" evidence="6">
    <location>
        <begin position="1"/>
        <end position="60"/>
    </location>
</feature>
<dbReference type="Pfam" id="PF00126">
    <property type="entry name" value="HTH_1"/>
    <property type="match status" value="1"/>
</dbReference>
<dbReference type="Gene3D" id="1.10.10.10">
    <property type="entry name" value="Winged helix-like DNA-binding domain superfamily/Winged helix DNA-binding domain"/>
    <property type="match status" value="1"/>
</dbReference>
<evidence type="ECO:0000256" key="4">
    <source>
        <dbReference type="ARBA" id="ARBA00023125"/>
    </source>
</evidence>
<dbReference type="Gene3D" id="3.40.190.290">
    <property type="match status" value="1"/>
</dbReference>
<dbReference type="Proteomes" id="UP000254343">
    <property type="component" value="Unassembled WGS sequence"/>
</dbReference>
<protein>
    <submittedName>
        <fullName evidence="7">Cyn operon transcriptional activator</fullName>
    </submittedName>
</protein>
<accession>A0A380W322</accession>